<protein>
    <submittedName>
        <fullName evidence="2">Transaldolase</fullName>
    </submittedName>
</protein>
<dbReference type="Proteomes" id="UP000824504">
    <property type="component" value="Chromosome"/>
</dbReference>
<organism evidence="2 3">
    <name type="scientific">Tessaracoccus palaemonis</name>
    <dbReference type="NCBI Taxonomy" id="2829499"/>
    <lineage>
        <taxon>Bacteria</taxon>
        <taxon>Bacillati</taxon>
        <taxon>Actinomycetota</taxon>
        <taxon>Actinomycetes</taxon>
        <taxon>Propionibacteriales</taxon>
        <taxon>Propionibacteriaceae</taxon>
        <taxon>Tessaracoccus</taxon>
    </lineage>
</organism>
<dbReference type="RefSeq" id="WP_219082116.1">
    <property type="nucleotide sequence ID" value="NZ_CP079216.1"/>
</dbReference>
<name>A0ABX8SK97_9ACTN</name>
<reference evidence="2 3" key="1">
    <citation type="submission" date="2021-07" db="EMBL/GenBank/DDBJ databases">
        <title>complete genome sequencing of Tessaracoccus sp.J1M15.</title>
        <authorList>
            <person name="Bae J.-W."/>
            <person name="Kim D.-y."/>
        </authorList>
    </citation>
    <scope>NUCLEOTIDE SEQUENCE [LARGE SCALE GENOMIC DNA]</scope>
    <source>
        <strain evidence="2 3">J1M15</strain>
    </source>
</reference>
<dbReference type="InterPro" id="IPR001585">
    <property type="entry name" value="TAL/FSA"/>
</dbReference>
<dbReference type="Pfam" id="PF00923">
    <property type="entry name" value="TAL_FSA"/>
    <property type="match status" value="1"/>
</dbReference>
<accession>A0ABX8SK97</accession>
<dbReference type="PANTHER" id="PTHR10683">
    <property type="entry name" value="TRANSALDOLASE"/>
    <property type="match status" value="1"/>
</dbReference>
<evidence type="ECO:0000256" key="1">
    <source>
        <dbReference type="ARBA" id="ARBA00023270"/>
    </source>
</evidence>
<sequence>MPDITFTPGPLLTAAQSTATALWNDSSDLDELRQSIAFGGVGATCNPVIAYTTISQHLDVWAPRIEQIAADHPTWGESAIGWQAVKDMSKEAAALLKPIFDEHNGRNGRLSVQTDPRFHRDAKALADQAEEFHNLADNIVVKIPATKTGLEAIEDATSRGVSINVTVSFSVPQAVRAAEAIERGLQRREAAGHDVSRMGPVVTIMVGRLDDWLKHVVARDKIFIDPSALEWAGVAAMKRAYAIFQERGFRSRVLAAAFRNVLQWSEVVGGDLVVSPPFKWQTIINASDYEVVLDRINEPVSPYYLEQLSRIPDFVRAYDEDGMSIEEFEDFGPTRKTLRQFLEADADLDRLVRDIIVPAP</sequence>
<gene>
    <name evidence="2" type="ORF">KDB89_14170</name>
</gene>
<evidence type="ECO:0000313" key="3">
    <source>
        <dbReference type="Proteomes" id="UP000824504"/>
    </source>
</evidence>
<keyword evidence="1" id="KW-0704">Schiff base</keyword>
<keyword evidence="3" id="KW-1185">Reference proteome</keyword>
<evidence type="ECO:0000313" key="2">
    <source>
        <dbReference type="EMBL" id="QXT62850.1"/>
    </source>
</evidence>
<proteinExistence type="predicted"/>
<dbReference type="EMBL" id="CP079216">
    <property type="protein sequence ID" value="QXT62850.1"/>
    <property type="molecule type" value="Genomic_DNA"/>
</dbReference>